<reference evidence="2 3" key="1">
    <citation type="submission" date="2019-02" db="EMBL/GenBank/DDBJ databases">
        <title>Genomic Encyclopedia of Archaeal and Bacterial Type Strains, Phase II (KMG-II): from individual species to whole genera.</title>
        <authorList>
            <person name="Goeker M."/>
        </authorList>
    </citation>
    <scope>NUCLEOTIDE SEQUENCE [LARGE SCALE GENOMIC DNA]</scope>
    <source>
        <strain evidence="2 3">DSM 18101</strain>
    </source>
</reference>
<feature type="transmembrane region" description="Helical" evidence="1">
    <location>
        <begin position="58"/>
        <end position="76"/>
    </location>
</feature>
<evidence type="ECO:0000313" key="2">
    <source>
        <dbReference type="EMBL" id="RZU39117.1"/>
    </source>
</evidence>
<proteinExistence type="predicted"/>
<dbReference type="Proteomes" id="UP000292958">
    <property type="component" value="Unassembled WGS sequence"/>
</dbReference>
<feature type="transmembrane region" description="Helical" evidence="1">
    <location>
        <begin position="210"/>
        <end position="229"/>
    </location>
</feature>
<dbReference type="OrthoDB" id="102112at2"/>
<evidence type="ECO:0000313" key="3">
    <source>
        <dbReference type="Proteomes" id="UP000292958"/>
    </source>
</evidence>
<evidence type="ECO:0000256" key="1">
    <source>
        <dbReference type="SAM" id="Phobius"/>
    </source>
</evidence>
<feature type="transmembrane region" description="Helical" evidence="1">
    <location>
        <begin position="96"/>
        <end position="118"/>
    </location>
</feature>
<keyword evidence="1" id="KW-0812">Transmembrane</keyword>
<dbReference type="RefSeq" id="WP_130417379.1">
    <property type="nucleotide sequence ID" value="NZ_SHKW01000001.1"/>
</dbReference>
<accession>A0A4Q7YNC0</accession>
<dbReference type="AlphaFoldDB" id="A0A4Q7YNC0"/>
<protein>
    <recommendedName>
        <fullName evidence="4">DoxX-like protein</fullName>
    </recommendedName>
</protein>
<sequence>MDKLTEPLVDQTVTAQGVIEPPPPSGSHDTSWSVIERILFRFSFCYIVLYYAPRILEFLPGTGLLVNWISYWWRLLVYELAGVTASSQPTGSGDTFSAYIAELVILILSVAIGIIWSISDRRRGNYIRLHGWLRVLARYALAFVLLSYAFAKVIPTQFIPLQNAQLAETYGRSSPMGLLWRFMGFSTAYTIFGGCAELLPAFLLLFRRTALLGSVLAFIVMLNVVMLNFCYDVPVKLSSINLLLLSAFLILPDMSRLYQFFVLNAPTQPSDLREPELSNISIRRTALVLKYAALVILLSLSIKASVGRYHHQRRALIAPSPYPLTERGFHWIQEAPYNR</sequence>
<gene>
    <name evidence="2" type="ORF">BDD14_0450</name>
</gene>
<comment type="caution">
    <text evidence="2">The sequence shown here is derived from an EMBL/GenBank/DDBJ whole genome shotgun (WGS) entry which is preliminary data.</text>
</comment>
<dbReference type="EMBL" id="SHKW01000001">
    <property type="protein sequence ID" value="RZU39117.1"/>
    <property type="molecule type" value="Genomic_DNA"/>
</dbReference>
<feature type="transmembrane region" description="Helical" evidence="1">
    <location>
        <begin position="139"/>
        <end position="159"/>
    </location>
</feature>
<organism evidence="2 3">
    <name type="scientific">Edaphobacter modestus</name>
    <dbReference type="NCBI Taxonomy" id="388466"/>
    <lineage>
        <taxon>Bacteria</taxon>
        <taxon>Pseudomonadati</taxon>
        <taxon>Acidobacteriota</taxon>
        <taxon>Terriglobia</taxon>
        <taxon>Terriglobales</taxon>
        <taxon>Acidobacteriaceae</taxon>
        <taxon>Edaphobacter</taxon>
    </lineage>
</organism>
<feature type="transmembrane region" description="Helical" evidence="1">
    <location>
        <begin position="179"/>
        <end position="203"/>
    </location>
</feature>
<feature type="transmembrane region" description="Helical" evidence="1">
    <location>
        <begin position="287"/>
        <end position="306"/>
    </location>
</feature>
<keyword evidence="1" id="KW-0472">Membrane</keyword>
<keyword evidence="1" id="KW-1133">Transmembrane helix</keyword>
<keyword evidence="3" id="KW-1185">Reference proteome</keyword>
<name>A0A4Q7YNC0_9BACT</name>
<evidence type="ECO:0008006" key="4">
    <source>
        <dbReference type="Google" id="ProtNLM"/>
    </source>
</evidence>